<keyword evidence="1" id="KW-0472">Membrane</keyword>
<keyword evidence="1" id="KW-0812">Transmembrane</keyword>
<accession>A0ABV6NYS8</accession>
<proteinExistence type="predicted"/>
<feature type="transmembrane region" description="Helical" evidence="1">
    <location>
        <begin position="42"/>
        <end position="61"/>
    </location>
</feature>
<sequence length="183" mass="19637">MTTCATPITVGRYARRSRDGRPPAPWTVRLAHLIPLLALPSGLWRVALVAGVPLGLLAGGVPARTHGAESAQIIGLSMFSEALALLSLGLVRRWGEVVPGWVPLLGGRRIPPYAVVTAAGVGSVLLMLTWAYATMNFFGPNVDLGFAGPWGEALLVACYLPLHLWGPALLALTWAYHRRRCRD</sequence>
<evidence type="ECO:0000256" key="1">
    <source>
        <dbReference type="SAM" id="Phobius"/>
    </source>
</evidence>
<dbReference type="RefSeq" id="WP_377340268.1">
    <property type="nucleotide sequence ID" value="NZ_JBHLUE010000016.1"/>
</dbReference>
<keyword evidence="1" id="KW-1133">Transmembrane helix</keyword>
<dbReference type="Proteomes" id="UP001589894">
    <property type="component" value="Unassembled WGS sequence"/>
</dbReference>
<keyword evidence="3" id="KW-1185">Reference proteome</keyword>
<evidence type="ECO:0000313" key="3">
    <source>
        <dbReference type="Proteomes" id="UP001589894"/>
    </source>
</evidence>
<feature type="transmembrane region" description="Helical" evidence="1">
    <location>
        <begin position="153"/>
        <end position="176"/>
    </location>
</feature>
<gene>
    <name evidence="2" type="ORF">ACFFHU_17600</name>
</gene>
<feature type="transmembrane region" description="Helical" evidence="1">
    <location>
        <begin position="112"/>
        <end position="133"/>
    </location>
</feature>
<name>A0ABV6NYS8_9ACTN</name>
<protein>
    <submittedName>
        <fullName evidence="2">Uncharacterized protein</fullName>
    </submittedName>
</protein>
<dbReference type="EMBL" id="JBHLUE010000016">
    <property type="protein sequence ID" value="MFC0565940.1"/>
    <property type="molecule type" value="Genomic_DNA"/>
</dbReference>
<organism evidence="2 3">
    <name type="scientific">Plantactinospora siamensis</name>
    <dbReference type="NCBI Taxonomy" id="555372"/>
    <lineage>
        <taxon>Bacteria</taxon>
        <taxon>Bacillati</taxon>
        <taxon>Actinomycetota</taxon>
        <taxon>Actinomycetes</taxon>
        <taxon>Micromonosporales</taxon>
        <taxon>Micromonosporaceae</taxon>
        <taxon>Plantactinospora</taxon>
    </lineage>
</organism>
<evidence type="ECO:0000313" key="2">
    <source>
        <dbReference type="EMBL" id="MFC0565940.1"/>
    </source>
</evidence>
<comment type="caution">
    <text evidence="2">The sequence shown here is derived from an EMBL/GenBank/DDBJ whole genome shotgun (WGS) entry which is preliminary data.</text>
</comment>
<reference evidence="2 3" key="1">
    <citation type="submission" date="2024-09" db="EMBL/GenBank/DDBJ databases">
        <authorList>
            <person name="Sun Q."/>
            <person name="Mori K."/>
        </authorList>
    </citation>
    <scope>NUCLEOTIDE SEQUENCE [LARGE SCALE GENOMIC DNA]</scope>
    <source>
        <strain evidence="2 3">TBRC 2205</strain>
    </source>
</reference>
<feature type="transmembrane region" description="Helical" evidence="1">
    <location>
        <begin position="73"/>
        <end position="91"/>
    </location>
</feature>